<feature type="transmembrane region" description="Helical" evidence="1">
    <location>
        <begin position="12"/>
        <end position="31"/>
    </location>
</feature>
<dbReference type="GO" id="GO:0005886">
    <property type="term" value="C:plasma membrane"/>
    <property type="evidence" value="ECO:0007669"/>
    <property type="project" value="TreeGrafter"/>
</dbReference>
<feature type="transmembrane region" description="Helical" evidence="1">
    <location>
        <begin position="123"/>
        <end position="142"/>
    </location>
</feature>
<reference evidence="2" key="1">
    <citation type="submission" date="2020-08" db="EMBL/GenBank/DDBJ databases">
        <title>Genome public.</title>
        <authorList>
            <person name="Liu C."/>
            <person name="Sun Q."/>
        </authorList>
    </citation>
    <scope>NUCLEOTIDE SEQUENCE</scope>
    <source>
        <strain evidence="2">NSJ-40</strain>
    </source>
</reference>
<dbReference type="InterPro" id="IPR052712">
    <property type="entry name" value="Acid_resist_chaperone_HdeD"/>
</dbReference>
<dbReference type="Pfam" id="PF03729">
    <property type="entry name" value="DUF308"/>
    <property type="match status" value="2"/>
</dbReference>
<proteinExistence type="predicted"/>
<dbReference type="EMBL" id="JACRSN010000023">
    <property type="protein sequence ID" value="MBC8534775.1"/>
    <property type="molecule type" value="Genomic_DNA"/>
</dbReference>
<keyword evidence="1" id="KW-0812">Transmembrane</keyword>
<dbReference type="RefSeq" id="WP_249320361.1">
    <property type="nucleotide sequence ID" value="NZ_JACRSN010000023.1"/>
</dbReference>
<dbReference type="AlphaFoldDB" id="A0A926D9B7"/>
<sequence length="195" mass="21719">MRFVKQVKAAYIALSIAFVCMGLCLLIWPGISAVTICYVLGTASVLYGVIKLFGYFSEDLYQLAFQFDLAAGIFMLVIGILLLFHPDNVLTLLPTVIGLSILIDSVLKLQTAFDAKHFGMDRWWMILLLAIVAAVFGILLLAHPFESMELLMRLMGITILISGIENLCAAFYTIKVTRHAKKETPQYYDVTAQSK</sequence>
<name>A0A926D9B7_9FIRM</name>
<evidence type="ECO:0000256" key="1">
    <source>
        <dbReference type="SAM" id="Phobius"/>
    </source>
</evidence>
<feature type="transmembrane region" description="Helical" evidence="1">
    <location>
        <begin position="90"/>
        <end position="111"/>
    </location>
</feature>
<feature type="transmembrane region" description="Helical" evidence="1">
    <location>
        <begin position="154"/>
        <end position="174"/>
    </location>
</feature>
<feature type="transmembrane region" description="Helical" evidence="1">
    <location>
        <begin position="37"/>
        <end position="56"/>
    </location>
</feature>
<feature type="transmembrane region" description="Helical" evidence="1">
    <location>
        <begin position="63"/>
        <end position="84"/>
    </location>
</feature>
<evidence type="ECO:0000313" key="2">
    <source>
        <dbReference type="EMBL" id="MBC8534775.1"/>
    </source>
</evidence>
<keyword evidence="3" id="KW-1185">Reference proteome</keyword>
<comment type="caution">
    <text evidence="2">The sequence shown here is derived from an EMBL/GenBank/DDBJ whole genome shotgun (WGS) entry which is preliminary data.</text>
</comment>
<keyword evidence="1" id="KW-0472">Membrane</keyword>
<protein>
    <submittedName>
        <fullName evidence="2">DUF308 domain-containing protein</fullName>
    </submittedName>
</protein>
<keyword evidence="1" id="KW-1133">Transmembrane helix</keyword>
<dbReference type="PANTHER" id="PTHR34989">
    <property type="entry name" value="PROTEIN HDED"/>
    <property type="match status" value="1"/>
</dbReference>
<dbReference type="InterPro" id="IPR005325">
    <property type="entry name" value="DUF308_memb"/>
</dbReference>
<organism evidence="2 3">
    <name type="scientific">Yeguia hominis</name>
    <dbReference type="NCBI Taxonomy" id="2763662"/>
    <lineage>
        <taxon>Bacteria</taxon>
        <taxon>Bacillati</taxon>
        <taxon>Bacillota</taxon>
        <taxon>Clostridia</taxon>
        <taxon>Eubacteriales</taxon>
        <taxon>Yeguiaceae</taxon>
        <taxon>Yeguia</taxon>
    </lineage>
</organism>
<dbReference type="Proteomes" id="UP000651482">
    <property type="component" value="Unassembled WGS sequence"/>
</dbReference>
<accession>A0A926D9B7</accession>
<gene>
    <name evidence="2" type="ORF">IAG03_12435</name>
</gene>
<dbReference type="PANTHER" id="PTHR34989:SF1">
    <property type="entry name" value="PROTEIN HDED"/>
    <property type="match status" value="1"/>
</dbReference>
<evidence type="ECO:0000313" key="3">
    <source>
        <dbReference type="Proteomes" id="UP000651482"/>
    </source>
</evidence>